<name>A0A2Z2NIX6_9GAMM</name>
<dbReference type="SFLD" id="SFLDG01129">
    <property type="entry name" value="C1.5:_HAD__Beta-PGM__Phosphata"/>
    <property type="match status" value="1"/>
</dbReference>
<dbReference type="RefSeq" id="WP_205737904.1">
    <property type="nucleotide sequence ID" value="NZ_CP018632.1"/>
</dbReference>
<dbReference type="KEGG" id="gai:IMCC3135_04550"/>
<dbReference type="SUPFAM" id="SSF56784">
    <property type="entry name" value="HAD-like"/>
    <property type="match status" value="1"/>
</dbReference>
<dbReference type="GO" id="GO:0006281">
    <property type="term" value="P:DNA repair"/>
    <property type="evidence" value="ECO:0007669"/>
    <property type="project" value="TreeGrafter"/>
</dbReference>
<dbReference type="PANTHER" id="PTHR43434:SF1">
    <property type="entry name" value="PHOSPHOGLYCOLATE PHOSPHATASE"/>
    <property type="match status" value="1"/>
</dbReference>
<dbReference type="GO" id="GO:0008967">
    <property type="term" value="F:phosphoglycolate phosphatase activity"/>
    <property type="evidence" value="ECO:0007669"/>
    <property type="project" value="UniProtKB-EC"/>
</dbReference>
<evidence type="ECO:0000256" key="3">
    <source>
        <dbReference type="ARBA" id="ARBA00006171"/>
    </source>
</evidence>
<reference evidence="5 6" key="1">
    <citation type="submission" date="2016-12" db="EMBL/GenBank/DDBJ databases">
        <authorList>
            <person name="Song W.-J."/>
            <person name="Kurnit D.M."/>
        </authorList>
    </citation>
    <scope>NUCLEOTIDE SEQUENCE [LARGE SCALE GENOMIC DNA]</scope>
    <source>
        <strain evidence="5 6">IMCC3135</strain>
    </source>
</reference>
<dbReference type="AlphaFoldDB" id="A0A2Z2NIX6"/>
<gene>
    <name evidence="5" type="primary">gph_1</name>
    <name evidence="5" type="ORF">IMCC3135_04550</name>
</gene>
<dbReference type="Gene3D" id="1.10.150.240">
    <property type="entry name" value="Putative phosphatase, domain 2"/>
    <property type="match status" value="1"/>
</dbReference>
<dbReference type="NCBIfam" id="NF009695">
    <property type="entry name" value="PRK13222.1-2"/>
    <property type="match status" value="1"/>
</dbReference>
<dbReference type="InterPro" id="IPR036412">
    <property type="entry name" value="HAD-like_sf"/>
</dbReference>
<dbReference type="NCBIfam" id="TIGR01549">
    <property type="entry name" value="HAD-SF-IA-v1"/>
    <property type="match status" value="1"/>
</dbReference>
<dbReference type="Gene3D" id="3.40.50.1000">
    <property type="entry name" value="HAD superfamily/HAD-like"/>
    <property type="match status" value="1"/>
</dbReference>
<dbReference type="Proteomes" id="UP000250079">
    <property type="component" value="Chromosome"/>
</dbReference>
<evidence type="ECO:0000256" key="1">
    <source>
        <dbReference type="ARBA" id="ARBA00000830"/>
    </source>
</evidence>
<dbReference type="GO" id="GO:0005829">
    <property type="term" value="C:cytosol"/>
    <property type="evidence" value="ECO:0007669"/>
    <property type="project" value="TreeGrafter"/>
</dbReference>
<sequence length="245" mass="26318">MRKSDSSSAGRVQGIELIAIDLDGTLVDSVKDMHEAVIAMQAGLSLDASSEQQVRGWVGNGIERLVHRALTGDMLKEAEPVLFEDALSGFKQAYAETIGRYSTLYPDVREGLLWMASQDIPLVMVTNKASFFANMLIEQLQIDQFFAHKIGGDDVAAAKPDPEALLLAASLCKASAVNSVLIGDSIHDFKAARAAGFHSVGVSYGYNHGVPVRELDPSLAPGVVVDSFKELPEVLQSLGDVWTTT</sequence>
<evidence type="ECO:0000256" key="4">
    <source>
        <dbReference type="ARBA" id="ARBA00013078"/>
    </source>
</evidence>
<keyword evidence="6" id="KW-1185">Reference proteome</keyword>
<dbReference type="EMBL" id="CP018632">
    <property type="protein sequence ID" value="ASJ71023.1"/>
    <property type="molecule type" value="Genomic_DNA"/>
</dbReference>
<dbReference type="EC" id="3.1.3.18" evidence="4"/>
<dbReference type="Pfam" id="PF00702">
    <property type="entry name" value="Hydrolase"/>
    <property type="match status" value="1"/>
</dbReference>
<evidence type="ECO:0000256" key="2">
    <source>
        <dbReference type="ARBA" id="ARBA00004818"/>
    </source>
</evidence>
<dbReference type="SFLD" id="SFLDG01135">
    <property type="entry name" value="C1.5.6:_HAD__Beta-PGM__Phospha"/>
    <property type="match status" value="1"/>
</dbReference>
<dbReference type="InterPro" id="IPR006439">
    <property type="entry name" value="HAD-SF_hydro_IA"/>
</dbReference>
<evidence type="ECO:0000313" key="5">
    <source>
        <dbReference type="EMBL" id="ASJ71023.1"/>
    </source>
</evidence>
<dbReference type="PANTHER" id="PTHR43434">
    <property type="entry name" value="PHOSPHOGLYCOLATE PHOSPHATASE"/>
    <property type="match status" value="1"/>
</dbReference>
<dbReference type="InterPro" id="IPR023198">
    <property type="entry name" value="PGP-like_dom2"/>
</dbReference>
<comment type="pathway">
    <text evidence="2">Organic acid metabolism; glycolate biosynthesis; glycolate from 2-phosphoglycolate: step 1/1.</text>
</comment>
<dbReference type="PRINTS" id="PR00413">
    <property type="entry name" value="HADHALOGNASE"/>
</dbReference>
<comment type="similarity">
    <text evidence="3">Belongs to the HAD-like hydrolase superfamily. CbbY/CbbZ/Gph/YieH family.</text>
</comment>
<protein>
    <recommendedName>
        <fullName evidence="4">phosphoglycolate phosphatase</fullName>
        <ecNumber evidence="4">3.1.3.18</ecNumber>
    </recommendedName>
</protein>
<dbReference type="SFLD" id="SFLDS00003">
    <property type="entry name" value="Haloacid_Dehalogenase"/>
    <property type="match status" value="1"/>
</dbReference>
<evidence type="ECO:0000313" key="6">
    <source>
        <dbReference type="Proteomes" id="UP000250079"/>
    </source>
</evidence>
<comment type="catalytic activity">
    <reaction evidence="1">
        <text>2-phosphoglycolate + H2O = glycolate + phosphate</text>
        <dbReference type="Rhea" id="RHEA:14369"/>
        <dbReference type="ChEBI" id="CHEBI:15377"/>
        <dbReference type="ChEBI" id="CHEBI:29805"/>
        <dbReference type="ChEBI" id="CHEBI:43474"/>
        <dbReference type="ChEBI" id="CHEBI:58033"/>
        <dbReference type="EC" id="3.1.3.18"/>
    </reaction>
</comment>
<accession>A0A2Z2NIX6</accession>
<dbReference type="InterPro" id="IPR050155">
    <property type="entry name" value="HAD-like_hydrolase_sf"/>
</dbReference>
<keyword evidence="5" id="KW-0378">Hydrolase</keyword>
<organism evidence="5 6">
    <name type="scientific">Granulosicoccus antarcticus IMCC3135</name>
    <dbReference type="NCBI Taxonomy" id="1192854"/>
    <lineage>
        <taxon>Bacteria</taxon>
        <taxon>Pseudomonadati</taxon>
        <taxon>Pseudomonadota</taxon>
        <taxon>Gammaproteobacteria</taxon>
        <taxon>Chromatiales</taxon>
        <taxon>Granulosicoccaceae</taxon>
        <taxon>Granulosicoccus</taxon>
    </lineage>
</organism>
<proteinExistence type="inferred from homology"/>
<dbReference type="InterPro" id="IPR023214">
    <property type="entry name" value="HAD_sf"/>
</dbReference>